<dbReference type="EMBL" id="QNRK01000002">
    <property type="protein sequence ID" value="RBP17747.1"/>
    <property type="molecule type" value="Genomic_DNA"/>
</dbReference>
<accession>A0A366FT40</accession>
<feature type="chain" id="PRO_5016578262" evidence="6">
    <location>
        <begin position="20"/>
        <end position="218"/>
    </location>
</feature>
<keyword evidence="4" id="KW-0998">Cell outer membrane</keyword>
<evidence type="ECO:0000256" key="1">
    <source>
        <dbReference type="ARBA" id="ARBA00004442"/>
    </source>
</evidence>
<dbReference type="AlphaFoldDB" id="A0A366FT40"/>
<evidence type="ECO:0000256" key="2">
    <source>
        <dbReference type="ARBA" id="ARBA00022729"/>
    </source>
</evidence>
<evidence type="ECO:0000313" key="8">
    <source>
        <dbReference type="EMBL" id="RBP17747.1"/>
    </source>
</evidence>
<dbReference type="PANTHER" id="PTHR34001">
    <property type="entry name" value="BLL7405 PROTEIN"/>
    <property type="match status" value="1"/>
</dbReference>
<keyword evidence="3" id="KW-0472">Membrane</keyword>
<feature type="domain" description="Outer membrane protein beta-barrel" evidence="7">
    <location>
        <begin position="31"/>
        <end position="218"/>
    </location>
</feature>
<name>A0A366FT40_9HYPH</name>
<protein>
    <submittedName>
        <fullName evidence="8">Outer membrane immunogenic protein</fullName>
    </submittedName>
</protein>
<comment type="similarity">
    <text evidence="5">Belongs to the Omp25/RopB family.</text>
</comment>
<evidence type="ECO:0000256" key="5">
    <source>
        <dbReference type="ARBA" id="ARBA00038306"/>
    </source>
</evidence>
<dbReference type="InterPro" id="IPR011250">
    <property type="entry name" value="OMP/PagP_B-barrel"/>
</dbReference>
<dbReference type="RefSeq" id="WP_170153027.1">
    <property type="nucleotide sequence ID" value="NZ_QNRK01000002.1"/>
</dbReference>
<evidence type="ECO:0000256" key="4">
    <source>
        <dbReference type="ARBA" id="ARBA00023237"/>
    </source>
</evidence>
<keyword evidence="9" id="KW-1185">Reference proteome</keyword>
<comment type="subcellular location">
    <subcellularLocation>
        <location evidence="1">Cell outer membrane</location>
    </subcellularLocation>
</comment>
<dbReference type="Pfam" id="PF13505">
    <property type="entry name" value="OMP_b-brl"/>
    <property type="match status" value="1"/>
</dbReference>
<feature type="signal peptide" evidence="6">
    <location>
        <begin position="1"/>
        <end position="19"/>
    </location>
</feature>
<dbReference type="GO" id="GO:0009279">
    <property type="term" value="C:cell outer membrane"/>
    <property type="evidence" value="ECO:0007669"/>
    <property type="project" value="UniProtKB-SubCell"/>
</dbReference>
<comment type="caution">
    <text evidence="8">The sequence shown here is derived from an EMBL/GenBank/DDBJ whole genome shotgun (WGS) entry which is preliminary data.</text>
</comment>
<dbReference type="Proteomes" id="UP000253529">
    <property type="component" value="Unassembled WGS sequence"/>
</dbReference>
<organism evidence="8 9">
    <name type="scientific">Roseiarcus fermentans</name>
    <dbReference type="NCBI Taxonomy" id="1473586"/>
    <lineage>
        <taxon>Bacteria</taxon>
        <taxon>Pseudomonadati</taxon>
        <taxon>Pseudomonadota</taxon>
        <taxon>Alphaproteobacteria</taxon>
        <taxon>Hyphomicrobiales</taxon>
        <taxon>Roseiarcaceae</taxon>
        <taxon>Roseiarcus</taxon>
    </lineage>
</organism>
<sequence>MTRVLIGALLAGVASAALAADLPPRQPYNYSAPVYAPAFTWTGVYFGVNGGGGWGATSNGSFGNLSGWTFGGTVGANYQINQFVIGAEGDWDWANVGHTQYFTFSSNQMNVNQTLTLRARAGFAMDRALLYVTGGYAGVNANASFSTPLAGWGGSQSQWISGGAIGAGVEYAFTNNITAKAEYLYLPLSSTTFFGSALYSTRAPVDLSLLRAGLNYKF</sequence>
<dbReference type="PANTHER" id="PTHR34001:SF3">
    <property type="entry name" value="BLL7405 PROTEIN"/>
    <property type="match status" value="1"/>
</dbReference>
<evidence type="ECO:0000313" key="9">
    <source>
        <dbReference type="Proteomes" id="UP000253529"/>
    </source>
</evidence>
<reference evidence="8 9" key="1">
    <citation type="submission" date="2018-06" db="EMBL/GenBank/DDBJ databases">
        <title>Genomic Encyclopedia of Type Strains, Phase IV (KMG-IV): sequencing the most valuable type-strain genomes for metagenomic binning, comparative biology and taxonomic classification.</title>
        <authorList>
            <person name="Goeker M."/>
        </authorList>
    </citation>
    <scope>NUCLEOTIDE SEQUENCE [LARGE SCALE GENOMIC DNA]</scope>
    <source>
        <strain evidence="8 9">DSM 24875</strain>
    </source>
</reference>
<evidence type="ECO:0000256" key="3">
    <source>
        <dbReference type="ARBA" id="ARBA00023136"/>
    </source>
</evidence>
<dbReference type="InterPro" id="IPR027385">
    <property type="entry name" value="Beta-barrel_OMP"/>
</dbReference>
<keyword evidence="2 6" id="KW-0732">Signal</keyword>
<evidence type="ECO:0000259" key="7">
    <source>
        <dbReference type="Pfam" id="PF13505"/>
    </source>
</evidence>
<proteinExistence type="inferred from homology"/>
<gene>
    <name evidence="8" type="ORF">DFR50_102240</name>
</gene>
<dbReference type="SUPFAM" id="SSF56925">
    <property type="entry name" value="OMPA-like"/>
    <property type="match status" value="1"/>
</dbReference>
<dbReference type="InterPro" id="IPR051692">
    <property type="entry name" value="OMP-like"/>
</dbReference>
<evidence type="ECO:0000256" key="6">
    <source>
        <dbReference type="SAM" id="SignalP"/>
    </source>
</evidence>
<dbReference type="Gene3D" id="2.40.160.20">
    <property type="match status" value="1"/>
</dbReference>